<dbReference type="WBParaSite" id="BXY_0854500.1">
    <property type="protein sequence ID" value="BXY_0854500.1"/>
    <property type="gene ID" value="BXY_0854500"/>
</dbReference>
<evidence type="ECO:0000256" key="1">
    <source>
        <dbReference type="SAM" id="MobiDB-lite"/>
    </source>
</evidence>
<evidence type="ECO:0000313" key="3">
    <source>
        <dbReference type="WBParaSite" id="BXY_0854500.1"/>
    </source>
</evidence>
<dbReference type="Proteomes" id="UP000095284">
    <property type="component" value="Unplaced"/>
</dbReference>
<feature type="compositionally biased region" description="Polar residues" evidence="1">
    <location>
        <begin position="11"/>
        <end position="22"/>
    </location>
</feature>
<evidence type="ECO:0000313" key="2">
    <source>
        <dbReference type="Proteomes" id="UP000095284"/>
    </source>
</evidence>
<proteinExistence type="predicted"/>
<reference evidence="3" key="1">
    <citation type="submission" date="2016-11" db="UniProtKB">
        <authorList>
            <consortium name="WormBaseParasite"/>
        </authorList>
    </citation>
    <scope>IDENTIFICATION</scope>
</reference>
<feature type="region of interest" description="Disordered" evidence="1">
    <location>
        <begin position="1"/>
        <end position="22"/>
    </location>
</feature>
<sequence length="89" mass="10293">MAERLVRRMNSRNVSIDETPTQPRSFSDAAMLAMHSGYSSRRQSEMILDPTKISCFLHCAKRDFWAVDRNLTVFTMHLTEVTPTTLRTE</sequence>
<protein>
    <submittedName>
        <fullName evidence="3">Uncharacterized protein</fullName>
    </submittedName>
</protein>
<name>A0A1I7S6A8_BURXY</name>
<organism evidence="2 3">
    <name type="scientific">Bursaphelenchus xylophilus</name>
    <name type="common">Pinewood nematode worm</name>
    <name type="synonym">Aphelenchoides xylophilus</name>
    <dbReference type="NCBI Taxonomy" id="6326"/>
    <lineage>
        <taxon>Eukaryota</taxon>
        <taxon>Metazoa</taxon>
        <taxon>Ecdysozoa</taxon>
        <taxon>Nematoda</taxon>
        <taxon>Chromadorea</taxon>
        <taxon>Rhabditida</taxon>
        <taxon>Tylenchina</taxon>
        <taxon>Tylenchomorpha</taxon>
        <taxon>Aphelenchoidea</taxon>
        <taxon>Aphelenchoididae</taxon>
        <taxon>Bursaphelenchus</taxon>
    </lineage>
</organism>
<accession>A0A1I7S6A8</accession>
<dbReference type="AlphaFoldDB" id="A0A1I7S6A8"/>